<gene>
    <name evidence="7" type="ordered locus">Arch_0071</name>
</gene>
<dbReference type="SUPFAM" id="SSF53448">
    <property type="entry name" value="Nucleotide-diphospho-sugar transferases"/>
    <property type="match status" value="1"/>
</dbReference>
<evidence type="ECO:0000256" key="3">
    <source>
        <dbReference type="ARBA" id="ARBA00022676"/>
    </source>
</evidence>
<dbReference type="Gene3D" id="3.90.550.10">
    <property type="entry name" value="Spore Coat Polysaccharide Biosynthesis Protein SpsA, Chain A"/>
    <property type="match status" value="1"/>
</dbReference>
<dbReference type="SUPFAM" id="SSF53756">
    <property type="entry name" value="UDP-Glycosyltransferase/glycogen phosphorylase"/>
    <property type="match status" value="1"/>
</dbReference>
<proteinExistence type="inferred from homology"/>
<dbReference type="InterPro" id="IPR001173">
    <property type="entry name" value="Glyco_trans_2-like"/>
</dbReference>
<dbReference type="PANTHER" id="PTHR43179:SF12">
    <property type="entry name" value="GALACTOFURANOSYLTRANSFERASE GLFT2"/>
    <property type="match status" value="1"/>
</dbReference>
<dbReference type="eggNOG" id="COG0438">
    <property type="taxonomic scope" value="Bacteria"/>
</dbReference>
<sequence length="812" mass="91397">MTKVSVILVNFRGSDDTIAAVEHLRACDWPKEDLEIVIVENGSGDGSLERLQQAVGNEVIVDAGKNLGFAAGCNTGVAHSSGDIVAFLNNDARPDSQWIKEAVKALESDPSIGCVASKVLDWGGHKIDYVDGALTWFGMSYKQQVEQEDQGQWNTPKNVLFPTGAAMFVPRAIFDELGGFDERFFMFYEDVDFGWRVTLAGYDVRYVPTSVAFHRHHVSMNKHGKFRENYLLERNALACLYKNLDDEHLQAVFAATLLLTNERSAARVEKHSTMDAYDGGTISKDAATGPYAIAWFTKHMDYFRAQRESIQGARKRTDAEILRLMRNAYEPLFSFPKYLDLYENLTKHFGLFDTFSNQSKVLIITDDSISEKMAGPAIRAWEMATRLSLTHDVRLFSTAGTAKAQSPLFEVLSGSEAVFHGLTDWADFIIFQGFALEKAPWLMESSKVIVADIYDPMHLEQLEQAKDLGPQGRKETIQAVTDVLNRQIARADLFLCASEKQRAFWMGQLAAMGRLNANLLDGVEDPRSLIEIVPFGLNEERPTQDYHAIKGKVPGISLDDKVILWGGGVYNWFDPLTLIRAVDRLAKKHNNVRLYFLGVKHPNPGVPKMRMTQEAMDLSDSLGLTGKHVFFNHDWVDYNDRHNYLLDADCGVSTHFEHIETQYSFRTRILDYLWAGLPIVATNGDSFGNVLDSEKIGVSVSPEDVNELSDALEKVLFDDDFARVCRENVARYSVRFEWNNALAPLLRFAQNPRRAADMKYMTAGHLPQSFLGFVKVKFNLLRDVKLVASHLKAGGPKLLIHKVQSRLRKMLP</sequence>
<feature type="domain" description="Glycosyltransferase 2-like" evidence="6">
    <location>
        <begin position="5"/>
        <end position="142"/>
    </location>
</feature>
<protein>
    <submittedName>
        <fullName evidence="7">Glycosyl transferase family 2</fullName>
    </submittedName>
</protein>
<dbReference type="STRING" id="644284.Arch_0071"/>
<reference evidence="7 8" key="1">
    <citation type="journal article" date="2010" name="Stand. Genomic Sci.">
        <title>Complete genome sequence of Arcanobacterium haemolyticum type strain (11018).</title>
        <authorList>
            <person name="Yasawong M."/>
            <person name="Teshima H."/>
            <person name="Lapidus A."/>
            <person name="Nolan M."/>
            <person name="Lucas S."/>
            <person name="Glavina Del Rio T."/>
            <person name="Tice H."/>
            <person name="Cheng J."/>
            <person name="Bruce D."/>
            <person name="Detter C."/>
            <person name="Tapia R."/>
            <person name="Han C."/>
            <person name="Goodwin L."/>
            <person name="Pitluck S."/>
            <person name="Liolios K."/>
            <person name="Ivanova N."/>
            <person name="Mavromatis K."/>
            <person name="Mikhailova N."/>
            <person name="Pati A."/>
            <person name="Chen A."/>
            <person name="Palaniappan K."/>
            <person name="Land M."/>
            <person name="Hauser L."/>
            <person name="Chang Y."/>
            <person name="Jeffries C."/>
            <person name="Rohde M."/>
            <person name="Sikorski J."/>
            <person name="Pukall R."/>
            <person name="Goker M."/>
            <person name="Woyke T."/>
            <person name="Bristow J."/>
            <person name="Eisen J."/>
            <person name="Markowitz V."/>
            <person name="Hugenholtz P."/>
            <person name="Kyrpides N."/>
            <person name="Klenk H."/>
        </authorList>
    </citation>
    <scope>NUCLEOTIDE SEQUENCE [LARGE SCALE GENOMIC DNA]</scope>
    <source>
        <strain evidence="8">ATCC 9345 / DSM 20595 / CCUG 17215 / LMG 16163 / NBRC 15585 / NCTC 8452 / 11018</strain>
    </source>
</reference>
<evidence type="ECO:0000256" key="4">
    <source>
        <dbReference type="ARBA" id="ARBA00022679"/>
    </source>
</evidence>
<keyword evidence="8" id="KW-1185">Reference proteome</keyword>
<dbReference type="EMBL" id="CP002045">
    <property type="protein sequence ID" value="ADH91836.1"/>
    <property type="molecule type" value="Genomic_DNA"/>
</dbReference>
<keyword evidence="3" id="KW-0328">Glycosyltransferase</keyword>
<dbReference type="HOGENOM" id="CLU_010884_0_0_11"/>
<dbReference type="Pfam" id="PF00535">
    <property type="entry name" value="Glycos_transf_2"/>
    <property type="match status" value="1"/>
</dbReference>
<evidence type="ECO:0000259" key="6">
    <source>
        <dbReference type="Pfam" id="PF00535"/>
    </source>
</evidence>
<evidence type="ECO:0000313" key="7">
    <source>
        <dbReference type="EMBL" id="ADH91836.1"/>
    </source>
</evidence>
<organism evidence="7 8">
    <name type="scientific">Arcanobacterium haemolyticum (strain ATCC 9345 / DSM 20595 / CCM 5947 / CCUG 17215 / LMG 16163 / NBRC 15585 / NCTC 8452 / 11018)</name>
    <dbReference type="NCBI Taxonomy" id="644284"/>
    <lineage>
        <taxon>Bacteria</taxon>
        <taxon>Bacillati</taxon>
        <taxon>Actinomycetota</taxon>
        <taxon>Actinomycetes</taxon>
        <taxon>Actinomycetales</taxon>
        <taxon>Actinomycetaceae</taxon>
        <taxon>Arcanobacterium</taxon>
    </lineage>
</organism>
<dbReference type="PANTHER" id="PTHR43179">
    <property type="entry name" value="RHAMNOSYLTRANSFERASE WBBL"/>
    <property type="match status" value="1"/>
</dbReference>
<evidence type="ECO:0000313" key="8">
    <source>
        <dbReference type="Proteomes" id="UP000000376"/>
    </source>
</evidence>
<dbReference type="Gene3D" id="3.40.50.2000">
    <property type="entry name" value="Glycogen Phosphorylase B"/>
    <property type="match status" value="1"/>
</dbReference>
<dbReference type="KEGG" id="ahe:Arch_0071"/>
<dbReference type="InterPro" id="IPR001296">
    <property type="entry name" value="Glyco_trans_1"/>
</dbReference>
<accession>D7BLN7</accession>
<comment type="similarity">
    <text evidence="2">Belongs to the glycosyltransferase 2 family.</text>
</comment>
<dbReference type="eggNOG" id="COG1216">
    <property type="taxonomic scope" value="Bacteria"/>
</dbReference>
<feature type="domain" description="Glycosyl transferase family 1" evidence="5">
    <location>
        <begin position="555"/>
        <end position="729"/>
    </location>
</feature>
<dbReference type="CAZy" id="GT2">
    <property type="family name" value="Glycosyltransferase Family 2"/>
</dbReference>
<comment type="pathway">
    <text evidence="1">Cell wall biogenesis; cell wall polysaccharide biosynthesis.</text>
</comment>
<dbReference type="CDD" id="cd03801">
    <property type="entry name" value="GT4_PimA-like"/>
    <property type="match status" value="1"/>
</dbReference>
<evidence type="ECO:0000256" key="2">
    <source>
        <dbReference type="ARBA" id="ARBA00006739"/>
    </source>
</evidence>
<keyword evidence="4 7" id="KW-0808">Transferase</keyword>
<dbReference type="InterPro" id="IPR029044">
    <property type="entry name" value="Nucleotide-diphossugar_trans"/>
</dbReference>
<dbReference type="CDD" id="cd04186">
    <property type="entry name" value="GT_2_like_c"/>
    <property type="match status" value="1"/>
</dbReference>
<dbReference type="Proteomes" id="UP000000376">
    <property type="component" value="Chromosome"/>
</dbReference>
<evidence type="ECO:0000256" key="1">
    <source>
        <dbReference type="ARBA" id="ARBA00004776"/>
    </source>
</evidence>
<evidence type="ECO:0000259" key="5">
    <source>
        <dbReference type="Pfam" id="PF00534"/>
    </source>
</evidence>
<dbReference type="AlphaFoldDB" id="D7BLN7"/>
<dbReference type="OrthoDB" id="9771846at2"/>
<name>D7BLN7_ARCHD</name>
<dbReference type="GO" id="GO:0016757">
    <property type="term" value="F:glycosyltransferase activity"/>
    <property type="evidence" value="ECO:0007669"/>
    <property type="project" value="UniProtKB-KW"/>
</dbReference>
<dbReference type="RefSeq" id="WP_013169334.1">
    <property type="nucleotide sequence ID" value="NC_014218.1"/>
</dbReference>
<dbReference type="CAZy" id="GT4">
    <property type="family name" value="Glycosyltransferase Family 4"/>
</dbReference>
<dbReference type="Pfam" id="PF00534">
    <property type="entry name" value="Glycos_transf_1"/>
    <property type="match status" value="1"/>
</dbReference>